<accession>A0A076GB75</accession>
<organism evidence="1 2">
    <name type="scientific">Vibrio phage ICP2_2011_A</name>
    <dbReference type="NCBI Taxonomy" id="1529057"/>
    <lineage>
        <taxon>Viruses</taxon>
        <taxon>Duplodnaviria</taxon>
        <taxon>Heunggongvirae</taxon>
        <taxon>Uroviricota</taxon>
        <taxon>Caudoviricetes</taxon>
        <taxon>Zobellviridae</taxon>
        <taxon>Icepovirus</taxon>
        <taxon>Icepovirus bengalense</taxon>
    </lineage>
</organism>
<dbReference type="EMBL" id="KM224878">
    <property type="protein sequence ID" value="AII27074.1"/>
    <property type="molecule type" value="Genomic_DNA"/>
</dbReference>
<protein>
    <submittedName>
        <fullName evidence="1">Uncharacterized protein</fullName>
    </submittedName>
</protein>
<evidence type="ECO:0000313" key="1">
    <source>
        <dbReference type="EMBL" id="AII27074.1"/>
    </source>
</evidence>
<proteinExistence type="predicted"/>
<dbReference type="Proteomes" id="UP000028661">
    <property type="component" value="Segment"/>
</dbReference>
<gene>
    <name evidence="1" type="ORF">ICP22011A_0030</name>
</gene>
<name>A0A076GB75_9CAUD</name>
<sequence length="67" mass="7384">MRIVNIVSNGVVTNANVVAQDDSLYIKGTTYVPCLIRGHWVNVRSDKVVDAKTAHLPTTFRMLALTV</sequence>
<evidence type="ECO:0000313" key="2">
    <source>
        <dbReference type="Proteomes" id="UP000028661"/>
    </source>
</evidence>
<reference evidence="2" key="1">
    <citation type="journal article" date="2014" name="Elife">
        <title>Evolutionary consequences of intra-patient phage predation on microbial populations.</title>
        <authorList>
            <person name="Seed K.D."/>
            <person name="Yen M."/>
            <person name="Shapiro B.J."/>
            <person name="Hilaire I.J."/>
            <person name="Charles R.C."/>
            <person name="Teng J.E."/>
            <person name="Ivers L.C."/>
            <person name="Boncy J."/>
            <person name="Harris J.B."/>
            <person name="Camilli A."/>
        </authorList>
    </citation>
    <scope>NUCLEOTIDE SEQUENCE [LARGE SCALE GENOMIC DNA]</scope>
</reference>